<dbReference type="EMBL" id="JAMYQB010000009">
    <property type="protein sequence ID" value="MER9405017.1"/>
    <property type="molecule type" value="Genomic_DNA"/>
</dbReference>
<proteinExistence type="predicted"/>
<evidence type="ECO:0000313" key="1">
    <source>
        <dbReference type="EMBL" id="MER9405017.1"/>
    </source>
</evidence>
<sequence length="172" mass="18530">MKTIMKFLGALGLMGVLVSASSAGELLRPRISLGTANVKTISGDRGGYVIDYAIRALKMRRSGTFVRFNGSCDSACTLYLSMPKSKVCVTRNASFGFHLPYGVSARGNQVAANFMMKNYPGWVRGWIAKRGGLKSSIAKMTYADASRFLPTCPSQQRGMTVASLSPTRLRGG</sequence>
<evidence type="ECO:0000313" key="2">
    <source>
        <dbReference type="Proteomes" id="UP001433071"/>
    </source>
</evidence>
<protein>
    <submittedName>
        <fullName evidence="1">Uncharacterized protein</fullName>
    </submittedName>
</protein>
<dbReference type="RefSeq" id="WP_352557999.1">
    <property type="nucleotide sequence ID" value="NZ_JAMYQB010000009.1"/>
</dbReference>
<organism evidence="1 2">
    <name type="scientific">Mesorhizobium caraganae</name>
    <dbReference type="NCBI Taxonomy" id="483206"/>
    <lineage>
        <taxon>Bacteria</taxon>
        <taxon>Pseudomonadati</taxon>
        <taxon>Pseudomonadota</taxon>
        <taxon>Alphaproteobacteria</taxon>
        <taxon>Hyphomicrobiales</taxon>
        <taxon>Phyllobacteriaceae</taxon>
        <taxon>Mesorhizobium</taxon>
    </lineage>
</organism>
<reference evidence="1 2" key="1">
    <citation type="journal article" date="2024" name="Proc. Natl. Acad. Sci. U.S.A.">
        <title>The evolutionary genomics of adaptation to stress in wild rhizobium bacteria.</title>
        <authorList>
            <person name="Kehlet-Delgado H."/>
            <person name="Montoya A.P."/>
            <person name="Jensen K.T."/>
            <person name="Wendlandt C.E."/>
            <person name="Dexheimer C."/>
            <person name="Roberts M."/>
            <person name="Torres Martinez L."/>
            <person name="Friesen M.L."/>
            <person name="Griffitts J.S."/>
            <person name="Porter S.S."/>
        </authorList>
    </citation>
    <scope>NUCLEOTIDE SEQUENCE [LARGE SCALE GENOMIC DNA]</scope>
    <source>
        <strain evidence="1 2">M0641</strain>
    </source>
</reference>
<accession>A0ABV1YZ67</accession>
<keyword evidence="2" id="KW-1185">Reference proteome</keyword>
<dbReference type="Proteomes" id="UP001433071">
    <property type="component" value="Unassembled WGS sequence"/>
</dbReference>
<comment type="caution">
    <text evidence="1">The sequence shown here is derived from an EMBL/GenBank/DDBJ whole genome shotgun (WGS) entry which is preliminary data.</text>
</comment>
<name>A0ABV1YZ67_9HYPH</name>
<gene>
    <name evidence="1" type="ORF">NKI36_13255</name>
</gene>